<dbReference type="PANTHER" id="PTHR14398:SF0">
    <property type="entry name" value="ZINC FINGER PROTEIN SWM"/>
    <property type="match status" value="1"/>
</dbReference>
<dbReference type="AlphaFoldDB" id="F4R9G4"/>
<dbReference type="Gene3D" id="3.30.70.330">
    <property type="match status" value="2"/>
</dbReference>
<feature type="domain" description="RRM" evidence="8">
    <location>
        <begin position="288"/>
        <end position="360"/>
    </location>
</feature>
<dbReference type="OrthoDB" id="443401at2759"/>
<dbReference type="GO" id="GO:0005634">
    <property type="term" value="C:nucleus"/>
    <property type="evidence" value="ECO:0007669"/>
    <property type="project" value="TreeGrafter"/>
</dbReference>
<evidence type="ECO:0000313" key="11">
    <source>
        <dbReference type="Proteomes" id="UP000001072"/>
    </source>
</evidence>
<feature type="compositionally biased region" description="Low complexity" evidence="7">
    <location>
        <begin position="213"/>
        <end position="222"/>
    </location>
</feature>
<evidence type="ECO:0008006" key="12">
    <source>
        <dbReference type="Google" id="ProtNLM"/>
    </source>
</evidence>
<organism evidence="11">
    <name type="scientific">Melampsora larici-populina (strain 98AG31 / pathotype 3-4-7)</name>
    <name type="common">Poplar leaf rust fungus</name>
    <dbReference type="NCBI Taxonomy" id="747676"/>
    <lineage>
        <taxon>Eukaryota</taxon>
        <taxon>Fungi</taxon>
        <taxon>Dikarya</taxon>
        <taxon>Basidiomycota</taxon>
        <taxon>Pucciniomycotina</taxon>
        <taxon>Pucciniomycetes</taxon>
        <taxon>Pucciniales</taxon>
        <taxon>Melampsoraceae</taxon>
        <taxon>Melampsora</taxon>
    </lineage>
</organism>
<dbReference type="Gene3D" id="4.10.1000.10">
    <property type="entry name" value="Zinc finger, CCCH-type"/>
    <property type="match status" value="1"/>
</dbReference>
<dbReference type="RefSeq" id="XP_007405758.1">
    <property type="nucleotide sequence ID" value="XM_007405696.1"/>
</dbReference>
<dbReference type="PROSITE" id="PS50102">
    <property type="entry name" value="RRM"/>
    <property type="match status" value="2"/>
</dbReference>
<dbReference type="InterPro" id="IPR000571">
    <property type="entry name" value="Znf_CCCH"/>
</dbReference>
<dbReference type="HOGENOM" id="CLU_362956_0_0_1"/>
<dbReference type="InterPro" id="IPR000504">
    <property type="entry name" value="RRM_dom"/>
</dbReference>
<evidence type="ECO:0000256" key="7">
    <source>
        <dbReference type="SAM" id="MobiDB-lite"/>
    </source>
</evidence>
<feature type="compositionally biased region" description="Polar residues" evidence="7">
    <location>
        <begin position="371"/>
        <end position="425"/>
    </location>
</feature>
<keyword evidence="2 6" id="KW-0863">Zinc-finger</keyword>
<dbReference type="CDD" id="cd21612">
    <property type="entry name" value="RRM_AtRDRP1_like"/>
    <property type="match status" value="1"/>
</dbReference>
<keyword evidence="11" id="KW-1185">Reference proteome</keyword>
<name>F4R9G4_MELLP</name>
<keyword evidence="1 6" id="KW-0479">Metal-binding</keyword>
<dbReference type="STRING" id="747676.F4R9G4"/>
<feature type="region of interest" description="Disordered" evidence="7">
    <location>
        <begin position="364"/>
        <end position="425"/>
    </location>
</feature>
<dbReference type="eggNOG" id="KOG2135">
    <property type="taxonomic scope" value="Eukaryota"/>
</dbReference>
<reference evidence="11" key="1">
    <citation type="journal article" date="2011" name="Proc. Natl. Acad. Sci. U.S.A.">
        <title>Obligate biotrophy features unraveled by the genomic analysis of rust fungi.</title>
        <authorList>
            <person name="Duplessis S."/>
            <person name="Cuomo C.A."/>
            <person name="Lin Y.-C."/>
            <person name="Aerts A."/>
            <person name="Tisserant E."/>
            <person name="Veneault-Fourrey C."/>
            <person name="Joly D.L."/>
            <person name="Hacquard S."/>
            <person name="Amselem J."/>
            <person name="Cantarel B.L."/>
            <person name="Chiu R."/>
            <person name="Coutinho P.M."/>
            <person name="Feau N."/>
            <person name="Field M."/>
            <person name="Frey P."/>
            <person name="Gelhaye E."/>
            <person name="Goldberg J."/>
            <person name="Grabherr M.G."/>
            <person name="Kodira C.D."/>
            <person name="Kohler A."/>
            <person name="Kuees U."/>
            <person name="Lindquist E.A."/>
            <person name="Lucas S.M."/>
            <person name="Mago R."/>
            <person name="Mauceli E."/>
            <person name="Morin E."/>
            <person name="Murat C."/>
            <person name="Pangilinan J.L."/>
            <person name="Park R."/>
            <person name="Pearson M."/>
            <person name="Quesneville H."/>
            <person name="Rouhier N."/>
            <person name="Sakthikumar S."/>
            <person name="Salamov A.A."/>
            <person name="Schmutz J."/>
            <person name="Selles B."/>
            <person name="Shapiro H."/>
            <person name="Tanguay P."/>
            <person name="Tuskan G.A."/>
            <person name="Henrissat B."/>
            <person name="Van de Peer Y."/>
            <person name="Rouze P."/>
            <person name="Ellis J.G."/>
            <person name="Dodds P.N."/>
            <person name="Schein J.E."/>
            <person name="Zhong S."/>
            <person name="Hamelin R.C."/>
            <person name="Grigoriev I.V."/>
            <person name="Szabo L.J."/>
            <person name="Martin F."/>
        </authorList>
    </citation>
    <scope>NUCLEOTIDE SEQUENCE [LARGE SCALE GENOMIC DNA]</scope>
    <source>
        <strain evidence="11">98AG31 / pathotype 3-4-7</strain>
    </source>
</reference>
<feature type="domain" description="RRM" evidence="8">
    <location>
        <begin position="579"/>
        <end position="655"/>
    </location>
</feature>
<dbReference type="Proteomes" id="UP000001072">
    <property type="component" value="Unassembled WGS sequence"/>
</dbReference>
<dbReference type="VEuPathDB" id="FungiDB:MELLADRAFT_76768"/>
<dbReference type="SMART" id="SM00360">
    <property type="entry name" value="RRM"/>
    <property type="match status" value="2"/>
</dbReference>
<dbReference type="InterPro" id="IPR036855">
    <property type="entry name" value="Znf_CCCH_sf"/>
</dbReference>
<feature type="compositionally biased region" description="Polar residues" evidence="7">
    <location>
        <begin position="460"/>
        <end position="505"/>
    </location>
</feature>
<accession>F4R9G4</accession>
<dbReference type="GO" id="GO:0003723">
    <property type="term" value="F:RNA binding"/>
    <property type="evidence" value="ECO:0007669"/>
    <property type="project" value="UniProtKB-UniRule"/>
</dbReference>
<evidence type="ECO:0000313" key="10">
    <source>
        <dbReference type="EMBL" id="EGG11156.1"/>
    </source>
</evidence>
<dbReference type="FunCoup" id="F4R9G4">
    <property type="interactions" value="565"/>
</dbReference>
<evidence type="ECO:0000256" key="5">
    <source>
        <dbReference type="PROSITE-ProRule" id="PRU00176"/>
    </source>
</evidence>
<dbReference type="InParanoid" id="F4R9G4"/>
<feature type="compositionally biased region" description="Polar residues" evidence="7">
    <location>
        <begin position="95"/>
        <end position="114"/>
    </location>
</feature>
<dbReference type="GO" id="GO:0008270">
    <property type="term" value="F:zinc ion binding"/>
    <property type="evidence" value="ECO:0007669"/>
    <property type="project" value="UniProtKB-KW"/>
</dbReference>
<feature type="region of interest" description="Disordered" evidence="7">
    <location>
        <begin position="458"/>
        <end position="563"/>
    </location>
</feature>
<feature type="region of interest" description="Disordered" evidence="7">
    <location>
        <begin position="185"/>
        <end position="231"/>
    </location>
</feature>
<dbReference type="InterPro" id="IPR035979">
    <property type="entry name" value="RBD_domain_sf"/>
</dbReference>
<feature type="region of interest" description="Disordered" evidence="7">
    <location>
        <begin position="83"/>
        <end position="156"/>
    </location>
</feature>
<dbReference type="PANTHER" id="PTHR14398">
    <property type="entry name" value="RNA RECOGNITION RRM/RNP DOMAIN"/>
    <property type="match status" value="1"/>
</dbReference>
<sequence length="712" mass="78535">MPVTVCDADPSVLSDYVTALLRHDQPISQLKSSCLKQLEDFLHQVDLFEHLQAFDVNGKYTPPDLTKLSSGLLGKRSYSMENLSPVENHSDDNNQDQANTSLPIPQYTPTQSHPSFLLYPNDNSQPSPPSLPPFNASNHSTQTRFGSSPPKNIRSVKRARKTEICRDYHYRGFCARGEGCQFSHDEREANPSPVSQLPAPVFPNQTRGETEASASSQGSSRSNIIPPLTTQPFIPGLPTSLPFTSDVVTTLFPVNSLTTNNAPNQYSAQPYRSDNFNQNPLRPNKSKTTLVVENIPQSSLSDRYVRDYFSTFGSLVSVSVDVYNAQALVTFQSAEDAAKAYASPEPVFNNRFVKIHFRRFNSSDHFRRDQGSNSDQSPRQNVNMIPLPQTITPGNYSRPTSLLNPNPNKYHQTSSYRQNHSTEPSLYQKEQELREKIEEQKKLMEQLSLKQALKRVTSAVPATTSGTQSQPETKETTPQYSEPNGGTNPVSEAGSQTNRTKSSAGLDTDLEDRVNGRGSSENPERGSVPPLNDLSGTSAPNRGGIVRGRGGLSSTRGGFSGRGAWSNLNKAFRLDNRTCTLSVRDVPNFEAQEKIRKHLEQFGTIVAVAKMEENEEEGKDDFTIKFSTRASAEKALAHGKDVPEVGKIKMNWINQPMNQSNQENGFIPGLTTHWSKNGNGNGNGHHDPFVGGDDENGDGDGDGDEDGDGWKR</sequence>
<evidence type="ECO:0000259" key="8">
    <source>
        <dbReference type="PROSITE" id="PS50102"/>
    </source>
</evidence>
<dbReference type="SMART" id="SM00356">
    <property type="entry name" value="ZnF_C3H1"/>
    <property type="match status" value="1"/>
</dbReference>
<proteinExistence type="predicted"/>
<evidence type="ECO:0000256" key="4">
    <source>
        <dbReference type="ARBA" id="ARBA00022884"/>
    </source>
</evidence>
<dbReference type="CDD" id="cd12257">
    <property type="entry name" value="RRM1_RBM26_like"/>
    <property type="match status" value="1"/>
</dbReference>
<dbReference type="SUPFAM" id="SSF54928">
    <property type="entry name" value="RNA-binding domain, RBD"/>
    <property type="match status" value="1"/>
</dbReference>
<evidence type="ECO:0000256" key="3">
    <source>
        <dbReference type="ARBA" id="ARBA00022833"/>
    </source>
</evidence>
<dbReference type="SUPFAM" id="SSF90229">
    <property type="entry name" value="CCCH zinc finger"/>
    <property type="match status" value="1"/>
</dbReference>
<feature type="compositionally biased region" description="Polar residues" evidence="7">
    <location>
        <begin position="135"/>
        <end position="150"/>
    </location>
</feature>
<feature type="zinc finger region" description="C3H1-type" evidence="6">
    <location>
        <begin position="159"/>
        <end position="187"/>
    </location>
</feature>
<evidence type="ECO:0000259" key="9">
    <source>
        <dbReference type="PROSITE" id="PS50103"/>
    </source>
</evidence>
<feature type="compositionally biased region" description="Acidic residues" evidence="7">
    <location>
        <begin position="692"/>
        <end position="712"/>
    </location>
</feature>
<evidence type="ECO:0000256" key="1">
    <source>
        <dbReference type="ARBA" id="ARBA00022723"/>
    </source>
</evidence>
<keyword evidence="3 6" id="KW-0862">Zinc</keyword>
<dbReference type="InterPro" id="IPR045137">
    <property type="entry name" value="RBM26/27"/>
</dbReference>
<evidence type="ECO:0000256" key="2">
    <source>
        <dbReference type="ARBA" id="ARBA00022771"/>
    </source>
</evidence>
<dbReference type="InterPro" id="IPR012677">
    <property type="entry name" value="Nucleotide-bd_a/b_plait_sf"/>
</dbReference>
<feature type="region of interest" description="Disordered" evidence="7">
    <location>
        <begin position="666"/>
        <end position="712"/>
    </location>
</feature>
<gene>
    <name evidence="10" type="ORF">MELLADRAFT_76768</name>
</gene>
<evidence type="ECO:0000256" key="6">
    <source>
        <dbReference type="PROSITE-ProRule" id="PRU00723"/>
    </source>
</evidence>
<dbReference type="GeneID" id="18932837"/>
<feature type="domain" description="C3H1-type" evidence="9">
    <location>
        <begin position="159"/>
        <end position="187"/>
    </location>
</feature>
<dbReference type="Pfam" id="PF00642">
    <property type="entry name" value="zf-CCCH"/>
    <property type="match status" value="1"/>
</dbReference>
<dbReference type="EMBL" id="GL883093">
    <property type="protein sequence ID" value="EGG11156.1"/>
    <property type="molecule type" value="Genomic_DNA"/>
</dbReference>
<keyword evidence="4 5" id="KW-0694">RNA-binding</keyword>
<protein>
    <recommendedName>
        <fullName evidence="12">C3H1-type domain-containing protein</fullName>
    </recommendedName>
</protein>
<dbReference type="KEGG" id="mlr:MELLADRAFT_76768"/>
<dbReference type="PROSITE" id="PS50103">
    <property type="entry name" value="ZF_C3H1"/>
    <property type="match status" value="1"/>
</dbReference>